<dbReference type="PROSITE" id="PS51123">
    <property type="entry name" value="OMPA_2"/>
    <property type="match status" value="1"/>
</dbReference>
<dbReference type="SUPFAM" id="SSF103088">
    <property type="entry name" value="OmpA-like"/>
    <property type="match status" value="1"/>
</dbReference>
<evidence type="ECO:0000313" key="8">
    <source>
        <dbReference type="Proteomes" id="UP000619079"/>
    </source>
</evidence>
<dbReference type="Pfam" id="PF00691">
    <property type="entry name" value="OmpA"/>
    <property type="match status" value="1"/>
</dbReference>
<gene>
    <name evidence="7" type="ORF">JF290_11085</name>
</gene>
<sequence length="224" mass="23853">MATLLLLLLVPLAASAQTLGTVNFDFDSDRLDATAQAEVARIAEQLKANPSYRPTVVVGYTDAVGSAGYNDGLGLRRAQRVALALEAAGVPVDRIGTIRSRGENELLVAVTTPERQNRRVTVTLDDILAACRSYRQVPLAADDIGNALQTDLAARLQEAAREYQTLTATGGNGAAFQMAGAAREDCGQAVGYNDDSVRKVEYAKRCFCNSARMQVALGKIPPPN</sequence>
<dbReference type="InterPro" id="IPR006664">
    <property type="entry name" value="OMP_bac"/>
</dbReference>
<evidence type="ECO:0000313" key="7">
    <source>
        <dbReference type="EMBL" id="MBJ6372070.1"/>
    </source>
</evidence>
<dbReference type="GO" id="GO:0009279">
    <property type="term" value="C:cell outer membrane"/>
    <property type="evidence" value="ECO:0007669"/>
    <property type="project" value="UniProtKB-SubCell"/>
</dbReference>
<feature type="chain" id="PRO_5035283292" evidence="5">
    <location>
        <begin position="17"/>
        <end position="224"/>
    </location>
</feature>
<dbReference type="InterPro" id="IPR006665">
    <property type="entry name" value="OmpA-like"/>
</dbReference>
<keyword evidence="5" id="KW-0732">Signal</keyword>
<dbReference type="PANTHER" id="PTHR30329:SF21">
    <property type="entry name" value="LIPOPROTEIN YIAD-RELATED"/>
    <property type="match status" value="1"/>
</dbReference>
<dbReference type="PRINTS" id="PR01021">
    <property type="entry name" value="OMPADOMAIN"/>
</dbReference>
<name>A0A8J7J256_9RHOB</name>
<organism evidence="7 8">
    <name type="scientific">Sedimentitalea arenosa</name>
    <dbReference type="NCBI Taxonomy" id="2798803"/>
    <lineage>
        <taxon>Bacteria</taxon>
        <taxon>Pseudomonadati</taxon>
        <taxon>Pseudomonadota</taxon>
        <taxon>Alphaproteobacteria</taxon>
        <taxon>Rhodobacterales</taxon>
        <taxon>Paracoccaceae</taxon>
        <taxon>Sedimentitalea</taxon>
    </lineage>
</organism>
<evidence type="ECO:0000256" key="3">
    <source>
        <dbReference type="ARBA" id="ARBA00023237"/>
    </source>
</evidence>
<dbReference type="Gene3D" id="3.30.1330.60">
    <property type="entry name" value="OmpA-like domain"/>
    <property type="match status" value="1"/>
</dbReference>
<dbReference type="EMBL" id="JAELVR010000007">
    <property type="protein sequence ID" value="MBJ6372070.1"/>
    <property type="molecule type" value="Genomic_DNA"/>
</dbReference>
<comment type="subcellular location">
    <subcellularLocation>
        <location evidence="1">Cell outer membrane</location>
    </subcellularLocation>
</comment>
<accession>A0A8J7J256</accession>
<keyword evidence="8" id="KW-1185">Reference proteome</keyword>
<keyword evidence="2 4" id="KW-0472">Membrane</keyword>
<evidence type="ECO:0000259" key="6">
    <source>
        <dbReference type="PROSITE" id="PS51123"/>
    </source>
</evidence>
<dbReference type="AlphaFoldDB" id="A0A8J7J256"/>
<dbReference type="Proteomes" id="UP000619079">
    <property type="component" value="Unassembled WGS sequence"/>
</dbReference>
<dbReference type="InterPro" id="IPR036737">
    <property type="entry name" value="OmpA-like_sf"/>
</dbReference>
<proteinExistence type="predicted"/>
<feature type="domain" description="OmpA-like" evidence="6">
    <location>
        <begin position="12"/>
        <end position="128"/>
    </location>
</feature>
<comment type="caution">
    <text evidence="7">The sequence shown here is derived from an EMBL/GenBank/DDBJ whole genome shotgun (WGS) entry which is preliminary data.</text>
</comment>
<reference evidence="7" key="1">
    <citation type="submission" date="2020-12" db="EMBL/GenBank/DDBJ databases">
        <title>Sedimentitalea sp. nov., isolated from sand in Incheon.</title>
        <authorList>
            <person name="Kim W."/>
        </authorList>
    </citation>
    <scope>NUCLEOTIDE SEQUENCE</scope>
    <source>
        <strain evidence="7">CAU 1593</strain>
    </source>
</reference>
<evidence type="ECO:0000256" key="4">
    <source>
        <dbReference type="PROSITE-ProRule" id="PRU00473"/>
    </source>
</evidence>
<protein>
    <submittedName>
        <fullName evidence="7">OmpA family protein</fullName>
    </submittedName>
</protein>
<evidence type="ECO:0000256" key="5">
    <source>
        <dbReference type="SAM" id="SignalP"/>
    </source>
</evidence>
<evidence type="ECO:0000256" key="1">
    <source>
        <dbReference type="ARBA" id="ARBA00004442"/>
    </source>
</evidence>
<feature type="signal peptide" evidence="5">
    <location>
        <begin position="1"/>
        <end position="16"/>
    </location>
</feature>
<keyword evidence="3" id="KW-0998">Cell outer membrane</keyword>
<evidence type="ECO:0000256" key="2">
    <source>
        <dbReference type="ARBA" id="ARBA00023136"/>
    </source>
</evidence>
<dbReference type="CDD" id="cd07185">
    <property type="entry name" value="OmpA_C-like"/>
    <property type="match status" value="1"/>
</dbReference>
<dbReference type="PANTHER" id="PTHR30329">
    <property type="entry name" value="STATOR ELEMENT OF FLAGELLAR MOTOR COMPLEX"/>
    <property type="match status" value="1"/>
</dbReference>
<dbReference type="InterPro" id="IPR050330">
    <property type="entry name" value="Bact_OuterMem_StrucFunc"/>
</dbReference>